<protein>
    <recommendedName>
        <fullName evidence="3">Secreted protein</fullName>
    </recommendedName>
</protein>
<organism evidence="1 2">
    <name type="scientific">Saponaria officinalis</name>
    <name type="common">Common soapwort</name>
    <name type="synonym">Lychnis saponaria</name>
    <dbReference type="NCBI Taxonomy" id="3572"/>
    <lineage>
        <taxon>Eukaryota</taxon>
        <taxon>Viridiplantae</taxon>
        <taxon>Streptophyta</taxon>
        <taxon>Embryophyta</taxon>
        <taxon>Tracheophyta</taxon>
        <taxon>Spermatophyta</taxon>
        <taxon>Magnoliopsida</taxon>
        <taxon>eudicotyledons</taxon>
        <taxon>Gunneridae</taxon>
        <taxon>Pentapetalae</taxon>
        <taxon>Caryophyllales</taxon>
        <taxon>Caryophyllaceae</taxon>
        <taxon>Caryophylleae</taxon>
        <taxon>Saponaria</taxon>
    </lineage>
</organism>
<evidence type="ECO:0000313" key="1">
    <source>
        <dbReference type="EMBL" id="KAK9666053.1"/>
    </source>
</evidence>
<gene>
    <name evidence="1" type="ORF">RND81_14G156400</name>
</gene>
<accession>A0AAW1GSN7</accession>
<dbReference type="EMBL" id="JBDFQZ010000014">
    <property type="protein sequence ID" value="KAK9666053.1"/>
    <property type="molecule type" value="Genomic_DNA"/>
</dbReference>
<evidence type="ECO:0008006" key="3">
    <source>
        <dbReference type="Google" id="ProtNLM"/>
    </source>
</evidence>
<sequence length="107" mass="11466">MTSTPSLCSVFSYLSFAPVSLLPAARSLSPPAFAGGLVFIVSDLLLLYRDFTVRPSSTLLRSCTSIREECNRVEASIDFSFSTRFGFVLLRGSGARGLDADEDACSG</sequence>
<proteinExistence type="predicted"/>
<keyword evidence="2" id="KW-1185">Reference proteome</keyword>
<comment type="caution">
    <text evidence="1">The sequence shown here is derived from an EMBL/GenBank/DDBJ whole genome shotgun (WGS) entry which is preliminary data.</text>
</comment>
<dbReference type="AlphaFoldDB" id="A0AAW1GSN7"/>
<name>A0AAW1GSN7_SAPOF</name>
<reference evidence="1" key="1">
    <citation type="submission" date="2024-03" db="EMBL/GenBank/DDBJ databases">
        <title>WGS assembly of Saponaria officinalis var. Norfolk2.</title>
        <authorList>
            <person name="Jenkins J."/>
            <person name="Shu S."/>
            <person name="Grimwood J."/>
            <person name="Barry K."/>
            <person name="Goodstein D."/>
            <person name="Schmutz J."/>
            <person name="Leebens-Mack J."/>
            <person name="Osbourn A."/>
        </authorList>
    </citation>
    <scope>NUCLEOTIDE SEQUENCE [LARGE SCALE GENOMIC DNA]</scope>
    <source>
        <strain evidence="1">JIC</strain>
    </source>
</reference>
<evidence type="ECO:0000313" key="2">
    <source>
        <dbReference type="Proteomes" id="UP001443914"/>
    </source>
</evidence>
<dbReference type="Proteomes" id="UP001443914">
    <property type="component" value="Unassembled WGS sequence"/>
</dbReference>